<keyword evidence="9" id="KW-1185">Reference proteome</keyword>
<dbReference type="RefSeq" id="WP_145025359.1">
    <property type="nucleotide sequence ID" value="NZ_VLLN01000032.1"/>
</dbReference>
<keyword evidence="3" id="KW-0479">Metal-binding</keyword>
<evidence type="ECO:0000256" key="4">
    <source>
        <dbReference type="ARBA" id="ARBA00023004"/>
    </source>
</evidence>
<dbReference type="GO" id="GO:0051539">
    <property type="term" value="F:4 iron, 4 sulfur cluster binding"/>
    <property type="evidence" value="ECO:0007669"/>
    <property type="project" value="UniProtKB-KW"/>
</dbReference>
<dbReference type="EMBL" id="VLLN01000032">
    <property type="protein sequence ID" value="TWJ14033.1"/>
    <property type="molecule type" value="Genomic_DNA"/>
</dbReference>
<evidence type="ECO:0000256" key="1">
    <source>
        <dbReference type="ARBA" id="ARBA00008876"/>
    </source>
</evidence>
<dbReference type="Pfam" id="PF05681">
    <property type="entry name" value="Fumerase"/>
    <property type="match status" value="1"/>
</dbReference>
<dbReference type="GO" id="GO:0016829">
    <property type="term" value="F:lyase activity"/>
    <property type="evidence" value="ECO:0007669"/>
    <property type="project" value="UniProtKB-KW"/>
</dbReference>
<evidence type="ECO:0000256" key="6">
    <source>
        <dbReference type="ARBA" id="ARBA00023239"/>
    </source>
</evidence>
<sequence>MIQYETIREGVSRCLVKAGTTFRADQIAAYRSAIEKETNRNARWVLERLLENAEIAEKNVFPLCDDTGIPHLYVEIGNDLQLPQGWLAAIHEGVAKGLRTMPGRPMAVKGDDIERVEQSQGLSDDPADVLPVPVITRPVPGNRLGVTVLLLGGGPEIRAKTYRVFHKRSIKTVLDEAASWMLTEVKSLGCTPSILAIGVGRSHTEASMRMIEAMKSGDLRKQSAWERKITDRVNEEKAGALGLGGDFSVLGTFLNIGPLRASGVRIVSVRPCCCVEPRRATVFFEPDNTVTID</sequence>
<comment type="caution">
    <text evidence="8">The sequence shown here is derived from an EMBL/GenBank/DDBJ whole genome shotgun (WGS) entry which is preliminary data.</text>
</comment>
<reference evidence="8 9" key="1">
    <citation type="submission" date="2019-07" db="EMBL/GenBank/DDBJ databases">
        <title>Genomic Encyclopedia of Archaeal and Bacterial Type Strains, Phase II (KMG-II): from individual species to whole genera.</title>
        <authorList>
            <person name="Goeker M."/>
        </authorList>
    </citation>
    <scope>NUCLEOTIDE SEQUENCE [LARGE SCALE GENOMIC DNA]</scope>
    <source>
        <strain evidence="8 9">ATCC BAA-1139</strain>
    </source>
</reference>
<dbReference type="PANTHER" id="PTHR43351">
    <property type="entry name" value="L(+)-TARTRATE DEHYDRATASE SUBUNIT BETA"/>
    <property type="match status" value="1"/>
</dbReference>
<proteinExistence type="inferred from homology"/>
<keyword evidence="4" id="KW-0408">Iron</keyword>
<evidence type="ECO:0000313" key="8">
    <source>
        <dbReference type="EMBL" id="TWJ14033.1"/>
    </source>
</evidence>
<evidence type="ECO:0000259" key="7">
    <source>
        <dbReference type="Pfam" id="PF05681"/>
    </source>
</evidence>
<comment type="similarity">
    <text evidence="1">Belongs to the class-I fumarase family.</text>
</comment>
<evidence type="ECO:0000256" key="3">
    <source>
        <dbReference type="ARBA" id="ARBA00022723"/>
    </source>
</evidence>
<keyword evidence="2" id="KW-0004">4Fe-4S</keyword>
<name>A0A562V845_9BACT</name>
<evidence type="ECO:0000313" key="9">
    <source>
        <dbReference type="Proteomes" id="UP000319449"/>
    </source>
</evidence>
<evidence type="ECO:0000256" key="2">
    <source>
        <dbReference type="ARBA" id="ARBA00022485"/>
    </source>
</evidence>
<evidence type="ECO:0000256" key="5">
    <source>
        <dbReference type="ARBA" id="ARBA00023014"/>
    </source>
</evidence>
<protein>
    <submittedName>
        <fullName evidence="8">Fumarate hydratase subunit alpha</fullName>
    </submittedName>
</protein>
<keyword evidence="5" id="KW-0411">Iron-sulfur</keyword>
<keyword evidence="6" id="KW-0456">Lyase</keyword>
<dbReference type="GO" id="GO:0046872">
    <property type="term" value="F:metal ion binding"/>
    <property type="evidence" value="ECO:0007669"/>
    <property type="project" value="UniProtKB-KW"/>
</dbReference>
<dbReference type="OrthoDB" id="9798978at2"/>
<dbReference type="InterPro" id="IPR004646">
    <property type="entry name" value="Fe-S_hydro-lyase_TtdA-typ_cat"/>
</dbReference>
<gene>
    <name evidence="8" type="ORF">JN12_03604</name>
</gene>
<accession>A0A562V845</accession>
<feature type="domain" description="Fe-S hydro-lyase tartrate dehydratase alpha-type catalytic" evidence="7">
    <location>
        <begin position="11"/>
        <end position="282"/>
    </location>
</feature>
<dbReference type="Proteomes" id="UP000319449">
    <property type="component" value="Unassembled WGS sequence"/>
</dbReference>
<dbReference type="AlphaFoldDB" id="A0A562V845"/>
<dbReference type="PANTHER" id="PTHR43351:SF2">
    <property type="entry name" value="L(+)-TARTRATE DEHYDRATASE SUBUNIT BETA-RELATED"/>
    <property type="match status" value="1"/>
</dbReference>
<organism evidence="8 9">
    <name type="scientific">Geobacter argillaceus</name>
    <dbReference type="NCBI Taxonomy" id="345631"/>
    <lineage>
        <taxon>Bacteria</taxon>
        <taxon>Pseudomonadati</taxon>
        <taxon>Thermodesulfobacteriota</taxon>
        <taxon>Desulfuromonadia</taxon>
        <taxon>Geobacterales</taxon>
        <taxon>Geobacteraceae</taxon>
        <taxon>Geobacter</taxon>
    </lineage>
</organism>